<keyword evidence="2" id="KW-0255">Endonuclease</keyword>
<comment type="function">
    <text evidence="2">CRISPR (clustered regularly interspaced short palindromic repeat) is an adaptive immune system that provides protection against mobile genetic elements (viruses, transposable elements and conjugative plasmids). CRISPR clusters contain spacers, sequences complementary to antecedent mobile elements, and target invading nucleic acids. CRISPR clusters are transcribed and processed into CRISPR RNA (crRNA).</text>
</comment>
<dbReference type="Pfam" id="PF09704">
    <property type="entry name" value="Cas_Cas5d"/>
    <property type="match status" value="1"/>
</dbReference>
<evidence type="ECO:0000313" key="4">
    <source>
        <dbReference type="EMBL" id="GEQ54340.1"/>
    </source>
</evidence>
<dbReference type="GO" id="GO:0004519">
    <property type="term" value="F:endonuclease activity"/>
    <property type="evidence" value="ECO:0007669"/>
    <property type="project" value="UniProtKB-UniRule"/>
</dbReference>
<keyword evidence="2" id="KW-0694">RNA-binding</keyword>
<dbReference type="PIRSF" id="PIRSF029950">
    <property type="entry name" value="Cas_CT1134"/>
    <property type="match status" value="1"/>
</dbReference>
<dbReference type="GeneID" id="69986628"/>
<dbReference type="AlphaFoldDB" id="A0AAN4UB13"/>
<keyword evidence="2" id="KW-0540">Nuclease</keyword>
<gene>
    <name evidence="3" type="ORF">TK11N_10510</name>
    <name evidence="4" type="ORF">TK2N_11840</name>
</gene>
<evidence type="ECO:0000313" key="3">
    <source>
        <dbReference type="EMBL" id="GEQ49199.1"/>
    </source>
</evidence>
<evidence type="ECO:0000313" key="6">
    <source>
        <dbReference type="Proteomes" id="UP000886607"/>
    </source>
</evidence>
<keyword evidence="6" id="KW-1185">Reference proteome</keyword>
<dbReference type="EMBL" id="BKBQ01000015">
    <property type="protein sequence ID" value="GEQ54340.1"/>
    <property type="molecule type" value="Genomic_DNA"/>
</dbReference>
<dbReference type="InterPro" id="IPR010155">
    <property type="entry name" value="CRISPR-assoc_prot_Cas5d"/>
</dbReference>
<dbReference type="NCBIfam" id="TIGR02593">
    <property type="entry name" value="CRISPR_cas5"/>
    <property type="match status" value="1"/>
</dbReference>
<evidence type="ECO:0000256" key="1">
    <source>
        <dbReference type="ARBA" id="ARBA00023118"/>
    </source>
</evidence>
<proteinExistence type="inferred from homology"/>
<name>A0AAN4UB13_9ENTE</name>
<dbReference type="InterPro" id="IPR013422">
    <property type="entry name" value="CRISPR-assoc_prot_Cas5_N"/>
</dbReference>
<dbReference type="GO" id="GO:0051607">
    <property type="term" value="P:defense response to virus"/>
    <property type="evidence" value="ECO:0007669"/>
    <property type="project" value="UniProtKB-UniRule"/>
</dbReference>
<protein>
    <recommendedName>
        <fullName evidence="2">pre-crRNA processing endonuclease</fullName>
        <ecNumber evidence="2">3.1.-.-</ecNumber>
    </recommendedName>
</protein>
<evidence type="ECO:0000313" key="5">
    <source>
        <dbReference type="Proteomes" id="UP000886597"/>
    </source>
</evidence>
<keyword evidence="2" id="KW-0378">Hydrolase</keyword>
<keyword evidence="1 2" id="KW-0051">Antiviral defense</keyword>
<dbReference type="GO" id="GO:0003723">
    <property type="term" value="F:RNA binding"/>
    <property type="evidence" value="ECO:0007669"/>
    <property type="project" value="UniProtKB-UniRule"/>
</dbReference>
<accession>A0AAN4UB13</accession>
<comment type="caution">
    <text evidence="4">The sequence shown here is derived from an EMBL/GenBank/DDBJ whole genome shotgun (WGS) entry which is preliminary data.</text>
</comment>
<sequence length="243" mass="28286">MFKSREFFVKLKGNYALFTNPSTKGGGEKATYTLPTKQALQGCVDSLYFKPTFRNVITEVKVINQIQTEVIGTRALLGSGKVNTADLNYVSYLTNVEYLVRFYMTWNEERPDLINDRNQKKHEAIMERSIKKGGRRDIFLGTRECVATAEYLTREEYEQAESEYDGKILSMGIMFQEFEYPTEDNQPLKSYFADVVMKDGVIQFKKKENCEIVNTLSTYNFKNQQEIKSVDKELEEYDEMETR</sequence>
<dbReference type="NCBIfam" id="TIGR01876">
    <property type="entry name" value="cas_Cas5d"/>
    <property type="match status" value="1"/>
</dbReference>
<comment type="similarity">
    <text evidence="2">Belongs to the CRISPR-associated protein Cas5 family. Subtype I-C/Dvulg subfamily.</text>
</comment>
<dbReference type="EC" id="3.1.-.-" evidence="2"/>
<dbReference type="Gene3D" id="3.30.70.2660">
    <property type="match status" value="1"/>
</dbReference>
<dbReference type="Proteomes" id="UP000886597">
    <property type="component" value="Unassembled WGS sequence"/>
</dbReference>
<dbReference type="Proteomes" id="UP000886607">
    <property type="component" value="Unassembled WGS sequence"/>
</dbReference>
<dbReference type="InterPro" id="IPR021124">
    <property type="entry name" value="CRISPR-assoc_prot_Cas5"/>
</dbReference>
<organism evidence="4 5">
    <name type="scientific">Tetragenococcus koreensis</name>
    <dbReference type="NCBI Taxonomy" id="290335"/>
    <lineage>
        <taxon>Bacteria</taxon>
        <taxon>Bacillati</taxon>
        <taxon>Bacillota</taxon>
        <taxon>Bacilli</taxon>
        <taxon>Lactobacillales</taxon>
        <taxon>Enterococcaceae</taxon>
        <taxon>Tetragenococcus</taxon>
    </lineage>
</organism>
<reference evidence="4" key="1">
    <citation type="submission" date="2019-08" db="EMBL/GenBank/DDBJ databases">
        <authorList>
            <person name="Ishikawa M."/>
            <person name="Suzuki T."/>
            <person name="Matsutani M."/>
        </authorList>
    </citation>
    <scope>NUCLEOTIDE SEQUENCE</scope>
    <source>
        <strain evidence="4">7C1</strain>
        <strain evidence="3">8C4</strain>
    </source>
</reference>
<reference evidence="4" key="2">
    <citation type="journal article" date="2020" name="Int. Dairy J.">
        <title>Lactic acid bacterial diversity in Brie cheese focusing on salt concentration and pH of isolation medium and characterisation of halophilic and alkaliphilic lactic acid bacterial isolates.</title>
        <authorList>
            <person name="Unno R."/>
            <person name="Matsutani M."/>
            <person name="Suzuki T."/>
            <person name="Kodama K."/>
            <person name="Matsushita H."/>
            <person name="Yamasato K."/>
            <person name="Koizumi Y."/>
            <person name="Ishikawa M."/>
        </authorList>
    </citation>
    <scope>NUCLEOTIDE SEQUENCE</scope>
    <source>
        <strain evidence="4">7C1</strain>
        <strain evidence="3">8C4</strain>
    </source>
</reference>
<dbReference type="RefSeq" id="WP_124007006.1">
    <property type="nucleotide sequence ID" value="NZ_BJYN01000048.1"/>
</dbReference>
<dbReference type="KEGG" id="tkr:C7K43_11785"/>
<evidence type="ECO:0000256" key="2">
    <source>
        <dbReference type="PIRNR" id="PIRNR029950"/>
    </source>
</evidence>
<dbReference type="GO" id="GO:0043571">
    <property type="term" value="P:maintenance of CRISPR repeat elements"/>
    <property type="evidence" value="ECO:0007669"/>
    <property type="project" value="UniProtKB-UniRule"/>
</dbReference>
<dbReference type="GO" id="GO:0016787">
    <property type="term" value="F:hydrolase activity"/>
    <property type="evidence" value="ECO:0007669"/>
    <property type="project" value="UniProtKB-KW"/>
</dbReference>
<dbReference type="EMBL" id="BKBO01000013">
    <property type="protein sequence ID" value="GEQ49199.1"/>
    <property type="molecule type" value="Genomic_DNA"/>
</dbReference>